<dbReference type="EC" id="2.4.1.-" evidence="10"/>
<feature type="transmembrane region" description="Helical" evidence="10">
    <location>
        <begin position="313"/>
        <end position="332"/>
    </location>
</feature>
<evidence type="ECO:0000256" key="9">
    <source>
        <dbReference type="ARBA" id="ARBA00023136"/>
    </source>
</evidence>
<dbReference type="AlphaFoldDB" id="A0A1E7ER87"/>
<dbReference type="Proteomes" id="UP000095751">
    <property type="component" value="Unassembled WGS sequence"/>
</dbReference>
<feature type="transmembrane region" description="Helical" evidence="10">
    <location>
        <begin position="142"/>
        <end position="162"/>
    </location>
</feature>
<keyword evidence="7 10" id="KW-0256">Endoplasmic reticulum</keyword>
<evidence type="ECO:0000256" key="10">
    <source>
        <dbReference type="RuleBase" id="RU363075"/>
    </source>
</evidence>
<evidence type="ECO:0000256" key="2">
    <source>
        <dbReference type="ARBA" id="ARBA00004922"/>
    </source>
</evidence>
<feature type="transmembrane region" description="Helical" evidence="10">
    <location>
        <begin position="209"/>
        <end position="235"/>
    </location>
</feature>
<proteinExistence type="inferred from homology"/>
<keyword evidence="8 10" id="KW-1133">Transmembrane helix</keyword>
<evidence type="ECO:0000256" key="11">
    <source>
        <dbReference type="SAM" id="MobiDB-lite"/>
    </source>
</evidence>
<keyword evidence="9 10" id="KW-0472">Membrane</keyword>
<comment type="subcellular location">
    <subcellularLocation>
        <location evidence="1 10">Endoplasmic reticulum membrane</location>
        <topology evidence="1 10">Multi-pass membrane protein</topology>
    </subcellularLocation>
</comment>
<organism evidence="12 13">
    <name type="scientific">Fragilariopsis cylindrus CCMP1102</name>
    <dbReference type="NCBI Taxonomy" id="635003"/>
    <lineage>
        <taxon>Eukaryota</taxon>
        <taxon>Sar</taxon>
        <taxon>Stramenopiles</taxon>
        <taxon>Ochrophyta</taxon>
        <taxon>Bacillariophyta</taxon>
        <taxon>Bacillariophyceae</taxon>
        <taxon>Bacillariophycidae</taxon>
        <taxon>Bacillariales</taxon>
        <taxon>Bacillariaceae</taxon>
        <taxon>Fragilariopsis</taxon>
    </lineage>
</organism>
<feature type="transmembrane region" description="Helical" evidence="10">
    <location>
        <begin position="428"/>
        <end position="449"/>
    </location>
</feature>
<feature type="transmembrane region" description="Helical" evidence="10">
    <location>
        <begin position="360"/>
        <end position="376"/>
    </location>
</feature>
<dbReference type="InParanoid" id="A0A1E7ER87"/>
<evidence type="ECO:0000256" key="4">
    <source>
        <dbReference type="ARBA" id="ARBA00022676"/>
    </source>
</evidence>
<dbReference type="GO" id="GO:0000026">
    <property type="term" value="F:alpha-1,2-mannosyltransferase activity"/>
    <property type="evidence" value="ECO:0007669"/>
    <property type="project" value="TreeGrafter"/>
</dbReference>
<evidence type="ECO:0000256" key="1">
    <source>
        <dbReference type="ARBA" id="ARBA00004477"/>
    </source>
</evidence>
<name>A0A1E7ER87_9STRA</name>
<feature type="transmembrane region" description="Helical" evidence="10">
    <location>
        <begin position="182"/>
        <end position="202"/>
    </location>
</feature>
<feature type="transmembrane region" description="Helical" evidence="10">
    <location>
        <begin position="12"/>
        <end position="29"/>
    </location>
</feature>
<evidence type="ECO:0000256" key="8">
    <source>
        <dbReference type="ARBA" id="ARBA00022989"/>
    </source>
</evidence>
<comment type="pathway">
    <text evidence="2">Protein modification; protein glycosylation.</text>
</comment>
<dbReference type="GO" id="GO:0005789">
    <property type="term" value="C:endoplasmic reticulum membrane"/>
    <property type="evidence" value="ECO:0007669"/>
    <property type="project" value="UniProtKB-SubCell"/>
</dbReference>
<evidence type="ECO:0000256" key="7">
    <source>
        <dbReference type="ARBA" id="ARBA00022824"/>
    </source>
</evidence>
<evidence type="ECO:0000313" key="13">
    <source>
        <dbReference type="Proteomes" id="UP000095751"/>
    </source>
</evidence>
<protein>
    <recommendedName>
        <fullName evidence="10">Mannosyltransferase</fullName>
        <ecNumber evidence="10">2.4.1.-</ecNumber>
    </recommendedName>
</protein>
<keyword evidence="13" id="KW-1185">Reference proteome</keyword>
<feature type="compositionally biased region" description="Low complexity" evidence="11">
    <location>
        <begin position="541"/>
        <end position="556"/>
    </location>
</feature>
<dbReference type="OrthoDB" id="497541at2759"/>
<evidence type="ECO:0000256" key="3">
    <source>
        <dbReference type="ARBA" id="ARBA00007063"/>
    </source>
</evidence>
<dbReference type="InterPro" id="IPR005599">
    <property type="entry name" value="GPI_mannosylTrfase"/>
</dbReference>
<feature type="transmembrane region" description="Helical" evidence="10">
    <location>
        <begin position="247"/>
        <end position="269"/>
    </location>
</feature>
<feature type="region of interest" description="Disordered" evidence="11">
    <location>
        <begin position="535"/>
        <end position="566"/>
    </location>
</feature>
<evidence type="ECO:0000256" key="6">
    <source>
        <dbReference type="ARBA" id="ARBA00022692"/>
    </source>
</evidence>
<evidence type="ECO:0000313" key="12">
    <source>
        <dbReference type="EMBL" id="OEU08347.1"/>
    </source>
</evidence>
<dbReference type="GO" id="GO:0006487">
    <property type="term" value="P:protein N-linked glycosylation"/>
    <property type="evidence" value="ECO:0007669"/>
    <property type="project" value="TreeGrafter"/>
</dbReference>
<keyword evidence="6 10" id="KW-0812">Transmembrane</keyword>
<dbReference type="Pfam" id="PF03901">
    <property type="entry name" value="Glyco_transf_22"/>
    <property type="match status" value="1"/>
</dbReference>
<keyword evidence="5 12" id="KW-0808">Transferase</keyword>
<sequence length="653" mass="73040">MPPSYLSSSSCWIWTFVVLPIHVGYRIALANRMPIMDCDETFNYWEVVHYLLFRDDDDNINAAAAAAAVNDSNSSNSNSGSLLGFQTWEYSNEYALRTYAYLTPLVFLARIYLQILRRSVPPSWFWSLLTDQIFDPSRSSKIAVFVTTVTNVYMYTSLWFALVGWVTEFLLISAAGTAHASAALLPSSTLMGLWLYAAAAFLRKQHGRFCVLAILATLAIGWPFGVLVLVPLGIGVLVRELVERERLMIFVFLWIIPITILVQGLVMFIDYQHYGRIVSPLWNILLYNTQAGGDELYGVEPLSYYIKNLVLNLNYVAVVGIAGILPLMWSLLVRCNSERNASSNNNKQISSSSSSTWKDGWILMVPLYLWLAVVVPRPHKEERFLYPIYPCLCLGAAIVSVSFVQGLLNHPWWIAKSQKEREQEKMTSIIPLSVFLLAMIWIPAGIISWSRTIALSRYYSAPLLLYAQIPDAISKENVSLNVVEGSDSKSSITPTVVCTCGEWYRFPSSFFIESVDSSDVIFGFAPSTFTGQLPQPFTKDGSGPPSFSSSPSSSSSTTNQFNDKNLPEPGSYMSLGNCDFLVELSTSLHSCTEQGNSSNSDIIKWQPIVQVPFFNSEATTSTLHRILYIPHLHESAIQSGEVQYSDFVLYAKK</sequence>
<reference evidence="12 13" key="1">
    <citation type="submission" date="2016-09" db="EMBL/GenBank/DDBJ databases">
        <title>Extensive genetic diversity and differential bi-allelic expression allows diatom success in the polar Southern Ocean.</title>
        <authorList>
            <consortium name="DOE Joint Genome Institute"/>
            <person name="Mock T."/>
            <person name="Otillar R.P."/>
            <person name="Strauss J."/>
            <person name="Dupont C."/>
            <person name="Frickenhaus S."/>
            <person name="Maumus F."/>
            <person name="Mcmullan M."/>
            <person name="Sanges R."/>
            <person name="Schmutz J."/>
            <person name="Toseland A."/>
            <person name="Valas R."/>
            <person name="Veluchamy A."/>
            <person name="Ward B.J."/>
            <person name="Allen A."/>
            <person name="Barry K."/>
            <person name="Falciatore A."/>
            <person name="Ferrante M."/>
            <person name="Fortunato A.E."/>
            <person name="Gloeckner G."/>
            <person name="Gruber A."/>
            <person name="Hipkin R."/>
            <person name="Janech M."/>
            <person name="Kroth P."/>
            <person name="Leese F."/>
            <person name="Lindquist E."/>
            <person name="Lyon B.R."/>
            <person name="Martin J."/>
            <person name="Mayer C."/>
            <person name="Parker M."/>
            <person name="Quesneville H."/>
            <person name="Raymond J."/>
            <person name="Uhlig C."/>
            <person name="Valentin K.U."/>
            <person name="Worden A.Z."/>
            <person name="Armbrust E.V."/>
            <person name="Bowler C."/>
            <person name="Green B."/>
            <person name="Moulton V."/>
            <person name="Van Oosterhout C."/>
            <person name="Grigoriev I."/>
        </authorList>
    </citation>
    <scope>NUCLEOTIDE SEQUENCE [LARGE SCALE GENOMIC DNA]</scope>
    <source>
        <strain evidence="12 13">CCMP1102</strain>
    </source>
</reference>
<evidence type="ECO:0000256" key="5">
    <source>
        <dbReference type="ARBA" id="ARBA00022679"/>
    </source>
</evidence>
<gene>
    <name evidence="12" type="primary">MT2</name>
    <name evidence="12" type="ORF">FRACYDRAFT_196804</name>
</gene>
<keyword evidence="4 10" id="KW-0328">Glycosyltransferase</keyword>
<dbReference type="UniPathway" id="UPA00378"/>
<dbReference type="KEGG" id="fcy:FRACYDRAFT_196804"/>
<dbReference type="EMBL" id="KV784381">
    <property type="protein sequence ID" value="OEU08347.1"/>
    <property type="molecule type" value="Genomic_DNA"/>
</dbReference>
<feature type="transmembrane region" description="Helical" evidence="10">
    <location>
        <begin position="388"/>
        <end position="408"/>
    </location>
</feature>
<dbReference type="PANTHER" id="PTHR22760">
    <property type="entry name" value="GLYCOSYLTRANSFERASE"/>
    <property type="match status" value="1"/>
</dbReference>
<dbReference type="PANTHER" id="PTHR22760:SF2">
    <property type="entry name" value="ALPHA-1,2-MANNOSYLTRANSFERASE ALG9"/>
    <property type="match status" value="1"/>
</dbReference>
<comment type="similarity">
    <text evidence="3 10">Belongs to the glycosyltransferase 22 family.</text>
</comment>
<accession>A0A1E7ER87</accession>